<accession>A0A926DJ96</accession>
<gene>
    <name evidence="6" type="ORF">H8693_05010</name>
</gene>
<name>A0A926DJ96_9FIRM</name>
<dbReference type="InterPro" id="IPR050438">
    <property type="entry name" value="LMW_PTPase"/>
</dbReference>
<dbReference type="PANTHER" id="PTHR11717">
    <property type="entry name" value="LOW MOLECULAR WEIGHT PROTEIN TYROSINE PHOSPHATASE"/>
    <property type="match status" value="1"/>
</dbReference>
<dbReference type="InterPro" id="IPR023485">
    <property type="entry name" value="Ptyr_pPase"/>
</dbReference>
<comment type="caution">
    <text evidence="6">The sequence shown here is derived from an EMBL/GenBank/DDBJ whole genome shotgun (WGS) entry which is preliminary data.</text>
</comment>
<feature type="active site" evidence="4">
    <location>
        <position position="14"/>
    </location>
</feature>
<keyword evidence="7" id="KW-1185">Reference proteome</keyword>
<evidence type="ECO:0000313" key="7">
    <source>
        <dbReference type="Proteomes" id="UP000617951"/>
    </source>
</evidence>
<evidence type="ECO:0000256" key="1">
    <source>
        <dbReference type="ARBA" id="ARBA00011063"/>
    </source>
</evidence>
<evidence type="ECO:0000256" key="4">
    <source>
        <dbReference type="PIRSR" id="PIRSR617867-1"/>
    </source>
</evidence>
<dbReference type="SMART" id="SM00226">
    <property type="entry name" value="LMWPc"/>
    <property type="match status" value="1"/>
</dbReference>
<feature type="active site" description="Proton donor" evidence="4">
    <location>
        <position position="129"/>
    </location>
</feature>
<protein>
    <submittedName>
        <fullName evidence="6">Low molecular weight protein arginine phosphatase</fullName>
    </submittedName>
</protein>
<evidence type="ECO:0000256" key="2">
    <source>
        <dbReference type="ARBA" id="ARBA00022801"/>
    </source>
</evidence>
<dbReference type="AlphaFoldDB" id="A0A926DJ96"/>
<evidence type="ECO:0000259" key="5">
    <source>
        <dbReference type="SMART" id="SM00226"/>
    </source>
</evidence>
<evidence type="ECO:0000313" key="6">
    <source>
        <dbReference type="EMBL" id="MBC8538289.1"/>
    </source>
</evidence>
<keyword evidence="2" id="KW-0378">Hydrolase</keyword>
<reference evidence="6" key="1">
    <citation type="submission" date="2020-08" db="EMBL/GenBank/DDBJ databases">
        <title>Genome public.</title>
        <authorList>
            <person name="Liu C."/>
            <person name="Sun Q."/>
        </authorList>
    </citation>
    <scope>NUCLEOTIDE SEQUENCE</scope>
    <source>
        <strain evidence="6">NSJ-63</strain>
    </source>
</reference>
<dbReference type="Pfam" id="PF01451">
    <property type="entry name" value="LMWPc"/>
    <property type="match status" value="1"/>
</dbReference>
<dbReference type="InterPro" id="IPR036196">
    <property type="entry name" value="Ptyr_pPase_sf"/>
</dbReference>
<dbReference type="PANTHER" id="PTHR11717:SF31">
    <property type="entry name" value="LOW MOLECULAR WEIGHT PROTEIN-TYROSINE-PHOSPHATASE ETP-RELATED"/>
    <property type="match status" value="1"/>
</dbReference>
<dbReference type="CDD" id="cd16344">
    <property type="entry name" value="LMWPAP"/>
    <property type="match status" value="1"/>
</dbReference>
<dbReference type="InterPro" id="IPR017867">
    <property type="entry name" value="Tyr_phospatase_low_mol_wt"/>
</dbReference>
<dbReference type="PRINTS" id="PR00719">
    <property type="entry name" value="LMWPTPASE"/>
</dbReference>
<organism evidence="6 7">
    <name type="scientific">Guopingia tenuis</name>
    <dbReference type="NCBI Taxonomy" id="2763656"/>
    <lineage>
        <taxon>Bacteria</taxon>
        <taxon>Bacillati</taxon>
        <taxon>Bacillota</taxon>
        <taxon>Clostridia</taxon>
        <taxon>Christensenellales</taxon>
        <taxon>Christensenellaceae</taxon>
        <taxon>Guopingia</taxon>
    </lineage>
</organism>
<feature type="domain" description="Phosphotyrosine protein phosphatase I" evidence="5">
    <location>
        <begin position="2"/>
        <end position="155"/>
    </location>
</feature>
<comment type="similarity">
    <text evidence="1">Belongs to the low molecular weight phosphotyrosine protein phosphatase family.</text>
</comment>
<sequence length="163" mass="18034">MKNILLVCTGNTCRSAMAEAIFDDEVGRSSVLHGFIEVDSAGTFACEDAEPTPNAVEAVEEMGLSIEKHKAKQIDKELADWADLILTMEAAQVEQIEAMFPEAEPKTHTLKGYAAGELGYPGPGYDVSDPYGEDLDVYRECARQIQHYIQQIIAKLEKEFSFQ</sequence>
<proteinExistence type="inferred from homology"/>
<dbReference type="EMBL" id="JACRSS010000001">
    <property type="protein sequence ID" value="MBC8538289.1"/>
    <property type="molecule type" value="Genomic_DNA"/>
</dbReference>
<keyword evidence="3" id="KW-0904">Protein phosphatase</keyword>
<dbReference type="RefSeq" id="WP_249280045.1">
    <property type="nucleotide sequence ID" value="NZ_JACRSS010000001.1"/>
</dbReference>
<dbReference type="Proteomes" id="UP000617951">
    <property type="component" value="Unassembled WGS sequence"/>
</dbReference>
<feature type="active site" description="Nucleophile" evidence="4">
    <location>
        <position position="8"/>
    </location>
</feature>
<evidence type="ECO:0000256" key="3">
    <source>
        <dbReference type="ARBA" id="ARBA00022912"/>
    </source>
</evidence>
<dbReference type="GO" id="GO:0004725">
    <property type="term" value="F:protein tyrosine phosphatase activity"/>
    <property type="evidence" value="ECO:0007669"/>
    <property type="project" value="InterPro"/>
</dbReference>
<dbReference type="SUPFAM" id="SSF52788">
    <property type="entry name" value="Phosphotyrosine protein phosphatases I"/>
    <property type="match status" value="1"/>
</dbReference>
<dbReference type="Gene3D" id="3.40.50.2300">
    <property type="match status" value="1"/>
</dbReference>